<dbReference type="AlphaFoldDB" id="A0A8D8HTM6"/>
<name>A0A8D8HTM6_CULPI</name>
<dbReference type="EMBL" id="HBUE01331069">
    <property type="protein sequence ID" value="CAG6593241.1"/>
    <property type="molecule type" value="Transcribed_RNA"/>
</dbReference>
<evidence type="ECO:0000313" key="2">
    <source>
        <dbReference type="EMBL" id="CAG6541168.1"/>
    </source>
</evidence>
<dbReference type="EMBL" id="HBUE01224365">
    <property type="protein sequence ID" value="CAG6541168.1"/>
    <property type="molecule type" value="Transcribed_RNA"/>
</dbReference>
<protein>
    <submittedName>
        <fullName evidence="2">(northern house mosquito) hypothetical protein</fullName>
    </submittedName>
</protein>
<reference evidence="2" key="1">
    <citation type="submission" date="2021-05" db="EMBL/GenBank/DDBJ databases">
        <authorList>
            <person name="Alioto T."/>
            <person name="Alioto T."/>
            <person name="Gomez Garrido J."/>
        </authorList>
    </citation>
    <scope>NUCLEOTIDE SEQUENCE</scope>
</reference>
<feature type="region of interest" description="Disordered" evidence="1">
    <location>
        <begin position="91"/>
        <end position="136"/>
    </location>
</feature>
<proteinExistence type="predicted"/>
<organism evidence="2">
    <name type="scientific">Culex pipiens</name>
    <name type="common">House mosquito</name>
    <dbReference type="NCBI Taxonomy" id="7175"/>
    <lineage>
        <taxon>Eukaryota</taxon>
        <taxon>Metazoa</taxon>
        <taxon>Ecdysozoa</taxon>
        <taxon>Arthropoda</taxon>
        <taxon>Hexapoda</taxon>
        <taxon>Insecta</taxon>
        <taxon>Pterygota</taxon>
        <taxon>Neoptera</taxon>
        <taxon>Endopterygota</taxon>
        <taxon>Diptera</taxon>
        <taxon>Nematocera</taxon>
        <taxon>Culicoidea</taxon>
        <taxon>Culicidae</taxon>
        <taxon>Culicinae</taxon>
        <taxon>Culicini</taxon>
        <taxon>Culex</taxon>
        <taxon>Culex</taxon>
    </lineage>
</organism>
<sequence length="136" mass="15876">MIKTNAPDAGYRYKVNRWTSPFNRTVSARLPVRWVSWSLFMKFIGCRRSVPIAVRRLQRLFFFFQNHRLTRAGQTSLLLYKIVADSGLDSQTRESISRQTREVTTMHFGRGQHLNPVKPTRLNPKIAINPETQSQK</sequence>
<feature type="compositionally biased region" description="Basic and acidic residues" evidence="1">
    <location>
        <begin position="91"/>
        <end position="101"/>
    </location>
</feature>
<accession>A0A8D8HTM6</accession>
<evidence type="ECO:0000256" key="1">
    <source>
        <dbReference type="SAM" id="MobiDB-lite"/>
    </source>
</evidence>